<feature type="transmembrane region" description="Helical" evidence="2">
    <location>
        <begin position="80"/>
        <end position="100"/>
    </location>
</feature>
<evidence type="ECO:0000259" key="3">
    <source>
        <dbReference type="Pfam" id="PF20434"/>
    </source>
</evidence>
<keyword evidence="2" id="KW-1133">Transmembrane helix</keyword>
<dbReference type="EMBL" id="BLAF01000007">
    <property type="protein sequence ID" value="GES18395.1"/>
    <property type="molecule type" value="Genomic_DNA"/>
</dbReference>
<feature type="transmembrane region" description="Helical" evidence="2">
    <location>
        <begin position="44"/>
        <end position="68"/>
    </location>
</feature>
<evidence type="ECO:0000313" key="5">
    <source>
        <dbReference type="Proteomes" id="UP000377595"/>
    </source>
</evidence>
<dbReference type="OrthoDB" id="9803828at2"/>
<evidence type="ECO:0000256" key="1">
    <source>
        <dbReference type="ARBA" id="ARBA00022801"/>
    </source>
</evidence>
<dbReference type="InterPro" id="IPR049492">
    <property type="entry name" value="BD-FAE-like_dom"/>
</dbReference>
<keyword evidence="5" id="KW-1185">Reference proteome</keyword>
<dbReference type="InterPro" id="IPR050300">
    <property type="entry name" value="GDXG_lipolytic_enzyme"/>
</dbReference>
<accession>A0A5M3X9I6</accession>
<dbReference type="GO" id="GO:0016787">
    <property type="term" value="F:hydrolase activity"/>
    <property type="evidence" value="ECO:0007669"/>
    <property type="project" value="UniProtKB-KW"/>
</dbReference>
<keyword evidence="1" id="KW-0378">Hydrolase</keyword>
<dbReference type="InterPro" id="IPR029058">
    <property type="entry name" value="AB_hydrolase_fold"/>
</dbReference>
<feature type="domain" description="BD-FAE-like" evidence="3">
    <location>
        <begin position="140"/>
        <end position="344"/>
    </location>
</feature>
<feature type="transmembrane region" description="Helical" evidence="2">
    <location>
        <begin position="7"/>
        <end position="24"/>
    </location>
</feature>
<dbReference type="PANTHER" id="PTHR48081:SF13">
    <property type="entry name" value="ALPHA_BETA HYDROLASE"/>
    <property type="match status" value="1"/>
</dbReference>
<comment type="caution">
    <text evidence="4">The sequence shown here is derived from an EMBL/GenBank/DDBJ whole genome shotgun (WGS) entry which is preliminary data.</text>
</comment>
<gene>
    <name evidence="4" type="ORF">Aple_012900</name>
</gene>
<organism evidence="4 5">
    <name type="scientific">Acrocarpospora pleiomorpha</name>
    <dbReference type="NCBI Taxonomy" id="90975"/>
    <lineage>
        <taxon>Bacteria</taxon>
        <taxon>Bacillati</taxon>
        <taxon>Actinomycetota</taxon>
        <taxon>Actinomycetes</taxon>
        <taxon>Streptosporangiales</taxon>
        <taxon>Streptosporangiaceae</taxon>
        <taxon>Acrocarpospora</taxon>
    </lineage>
</organism>
<dbReference type="Pfam" id="PF20434">
    <property type="entry name" value="BD-FAE"/>
    <property type="match status" value="1"/>
</dbReference>
<evidence type="ECO:0000313" key="4">
    <source>
        <dbReference type="EMBL" id="GES18395.1"/>
    </source>
</evidence>
<reference evidence="4 5" key="1">
    <citation type="submission" date="2019-10" db="EMBL/GenBank/DDBJ databases">
        <title>Whole genome shotgun sequence of Acrocarpospora pleiomorpha NBRC 16267.</title>
        <authorList>
            <person name="Ichikawa N."/>
            <person name="Kimura A."/>
            <person name="Kitahashi Y."/>
            <person name="Komaki H."/>
            <person name="Oguchi A."/>
        </authorList>
    </citation>
    <scope>NUCLEOTIDE SEQUENCE [LARGE SCALE GENOMIC DNA]</scope>
    <source>
        <strain evidence="4 5">NBRC 16267</strain>
    </source>
</reference>
<keyword evidence="2" id="KW-0472">Membrane</keyword>
<dbReference type="Proteomes" id="UP000377595">
    <property type="component" value="Unassembled WGS sequence"/>
</dbReference>
<dbReference type="RefSeq" id="WP_155343535.1">
    <property type="nucleotide sequence ID" value="NZ_BAAAHM010000010.1"/>
</dbReference>
<dbReference type="Gene3D" id="3.40.50.1820">
    <property type="entry name" value="alpha/beta hydrolase"/>
    <property type="match status" value="1"/>
</dbReference>
<name>A0A5M3X9I6_9ACTN</name>
<sequence>MRGSRRVLVAGTGLAVLPVLWWGFSWYSPWVPDVLGLVDRTSDAAITVAIRGPYLAIPAVFLGALAVWAWRWRCRKTAGAAALAALLALSLAVVPWLAAWRTAAAMGDAVSLLGFFDEPTGGGPTATEVYHRADGQDLKLDVWLPERPAPGRPAVIRIHGGGFTKGDRTESVQWNRWLNEQGIAVFAPDYRLSPPPRWLAQIADVKCAIGWVRSRADDYGIDPGNLSLMGGSAGGSLALVAAYSTGDDRLPTGCDQPDLPVASVIAFFPITDMSAMMRDSRLPSVARSIATDHLGGCAHRFPDRYRLTSPATFVRPGLPPTLLIHGERDHLVPVSQSIDLSHRLTSANVPHQTVLLPWEEHAFSDQWGRWGSQVSRPVVARFLLGQRPTLGKT</sequence>
<evidence type="ECO:0000256" key="2">
    <source>
        <dbReference type="SAM" id="Phobius"/>
    </source>
</evidence>
<keyword evidence="2" id="KW-0812">Transmembrane</keyword>
<dbReference type="PANTHER" id="PTHR48081">
    <property type="entry name" value="AB HYDROLASE SUPERFAMILY PROTEIN C4A8.06C"/>
    <property type="match status" value="1"/>
</dbReference>
<dbReference type="SUPFAM" id="SSF53474">
    <property type="entry name" value="alpha/beta-Hydrolases"/>
    <property type="match status" value="1"/>
</dbReference>
<dbReference type="AlphaFoldDB" id="A0A5M3X9I6"/>
<protein>
    <recommendedName>
        <fullName evidence="3">BD-FAE-like domain-containing protein</fullName>
    </recommendedName>
</protein>
<proteinExistence type="predicted"/>